<accession>A0A1M5CHU3</accession>
<proteinExistence type="inferred from homology"/>
<evidence type="ECO:0000313" key="6">
    <source>
        <dbReference type="EMBL" id="SHF54167.1"/>
    </source>
</evidence>
<comment type="similarity">
    <text evidence="3">Belongs to the RimP family.</text>
</comment>
<dbReference type="PANTHER" id="PTHR33867">
    <property type="entry name" value="RIBOSOME MATURATION FACTOR RIMP"/>
    <property type="match status" value="1"/>
</dbReference>
<dbReference type="GO" id="GO:0005829">
    <property type="term" value="C:cytosol"/>
    <property type="evidence" value="ECO:0007669"/>
    <property type="project" value="TreeGrafter"/>
</dbReference>
<dbReference type="Pfam" id="PF02576">
    <property type="entry name" value="RimP_N"/>
    <property type="match status" value="1"/>
</dbReference>
<reference evidence="7" key="1">
    <citation type="submission" date="2016-11" db="EMBL/GenBank/DDBJ databases">
        <authorList>
            <person name="Varghese N."/>
            <person name="Submissions S."/>
        </authorList>
    </citation>
    <scope>NUCLEOTIDE SEQUENCE [LARGE SCALE GENOMIC DNA]</scope>
    <source>
        <strain evidence="7">DSM 17539</strain>
    </source>
</reference>
<comment type="function">
    <text evidence="3">Required for maturation of 30S ribosomal subunits.</text>
</comment>
<dbReference type="AlphaFoldDB" id="A0A1M5CHU3"/>
<feature type="domain" description="Ribosome maturation factor RimP N-terminal" evidence="4">
    <location>
        <begin position="18"/>
        <end position="75"/>
    </location>
</feature>
<dbReference type="NCBIfam" id="NF002531">
    <property type="entry name" value="PRK02001.1"/>
    <property type="match status" value="1"/>
</dbReference>
<dbReference type="Gene3D" id="2.30.30.180">
    <property type="entry name" value="Ribosome maturation factor RimP, C-terminal domain"/>
    <property type="match status" value="1"/>
</dbReference>
<dbReference type="Proteomes" id="UP000184406">
    <property type="component" value="Unassembled WGS sequence"/>
</dbReference>
<keyword evidence="7" id="KW-1185">Reference proteome</keyword>
<name>A0A1M5CHU3_9FLAO</name>
<protein>
    <recommendedName>
        <fullName evidence="3">Ribosome maturation factor RimP</fullName>
    </recommendedName>
</protein>
<gene>
    <name evidence="3" type="primary">rimP</name>
    <name evidence="6" type="ORF">SAMN03080594_10551</name>
</gene>
<evidence type="ECO:0000256" key="3">
    <source>
        <dbReference type="HAMAP-Rule" id="MF_01077"/>
    </source>
</evidence>
<feature type="domain" description="Ribosome maturation factor RimP C-terminal" evidence="5">
    <location>
        <begin position="80"/>
        <end position="153"/>
    </location>
</feature>
<dbReference type="SUPFAM" id="SSF75420">
    <property type="entry name" value="YhbC-like, N-terminal domain"/>
    <property type="match status" value="1"/>
</dbReference>
<evidence type="ECO:0000259" key="5">
    <source>
        <dbReference type="Pfam" id="PF17384"/>
    </source>
</evidence>
<dbReference type="InterPro" id="IPR003728">
    <property type="entry name" value="Ribosome_maturation_RimP"/>
</dbReference>
<dbReference type="Gene3D" id="3.30.300.70">
    <property type="entry name" value="RimP-like superfamily, N-terminal"/>
    <property type="match status" value="1"/>
</dbReference>
<dbReference type="OrthoDB" id="9789702at2"/>
<evidence type="ECO:0000259" key="4">
    <source>
        <dbReference type="Pfam" id="PF02576"/>
    </source>
</evidence>
<comment type="subcellular location">
    <subcellularLocation>
        <location evidence="3">Cytoplasm</location>
    </subcellularLocation>
</comment>
<keyword evidence="1 3" id="KW-0963">Cytoplasm</keyword>
<dbReference type="InterPro" id="IPR035956">
    <property type="entry name" value="RimP_N_sf"/>
</dbReference>
<dbReference type="Pfam" id="PF17384">
    <property type="entry name" value="DUF150_C"/>
    <property type="match status" value="1"/>
</dbReference>
<dbReference type="CDD" id="cd01734">
    <property type="entry name" value="YlxS_C"/>
    <property type="match status" value="1"/>
</dbReference>
<dbReference type="PANTHER" id="PTHR33867:SF1">
    <property type="entry name" value="RIBOSOME MATURATION FACTOR RIMP"/>
    <property type="match status" value="1"/>
</dbReference>
<keyword evidence="2 3" id="KW-0690">Ribosome biogenesis</keyword>
<dbReference type="HAMAP" id="MF_01077">
    <property type="entry name" value="RimP"/>
    <property type="match status" value="1"/>
</dbReference>
<evidence type="ECO:0000256" key="1">
    <source>
        <dbReference type="ARBA" id="ARBA00022490"/>
    </source>
</evidence>
<dbReference type="RefSeq" id="WP_072862852.1">
    <property type="nucleotide sequence ID" value="NZ_FQUX01000005.1"/>
</dbReference>
<dbReference type="InterPro" id="IPR028989">
    <property type="entry name" value="RimP_N"/>
</dbReference>
<organism evidence="6 7">
    <name type="scientific">Arenibacter palladensis</name>
    <dbReference type="NCBI Taxonomy" id="237373"/>
    <lineage>
        <taxon>Bacteria</taxon>
        <taxon>Pseudomonadati</taxon>
        <taxon>Bacteroidota</taxon>
        <taxon>Flavobacteriia</taxon>
        <taxon>Flavobacteriales</taxon>
        <taxon>Flavobacteriaceae</taxon>
        <taxon>Arenibacter</taxon>
    </lineage>
</organism>
<dbReference type="EMBL" id="FQUX01000005">
    <property type="protein sequence ID" value="SHF54167.1"/>
    <property type="molecule type" value="Genomic_DNA"/>
</dbReference>
<dbReference type="GO" id="GO:0000028">
    <property type="term" value="P:ribosomal small subunit assembly"/>
    <property type="evidence" value="ECO:0007669"/>
    <property type="project" value="TreeGrafter"/>
</dbReference>
<evidence type="ECO:0000313" key="7">
    <source>
        <dbReference type="Proteomes" id="UP000184406"/>
    </source>
</evidence>
<dbReference type="GO" id="GO:0006412">
    <property type="term" value="P:translation"/>
    <property type="evidence" value="ECO:0007669"/>
    <property type="project" value="TreeGrafter"/>
</dbReference>
<sequence length="153" mass="17101">MLKDKVTTLLEEALKEDQSLFLLDFSISADNKIKITLDGDHGVTLQDCMNVSRAIEHNLDREEEDFSLEVASAGAASPIKLPRQYTKNIGRKLEVKTQDGEFEGKLTEASGDSITLEWKDREPKPIGKGKITVQKKQQIAISDIKEAKVVLKF</sequence>
<dbReference type="InterPro" id="IPR028998">
    <property type="entry name" value="RimP_C"/>
</dbReference>
<evidence type="ECO:0000256" key="2">
    <source>
        <dbReference type="ARBA" id="ARBA00022517"/>
    </source>
</evidence>